<dbReference type="Proteomes" id="UP001345219">
    <property type="component" value="Chromosome 16"/>
</dbReference>
<proteinExistence type="predicted"/>
<evidence type="ECO:0000256" key="1">
    <source>
        <dbReference type="ARBA" id="ARBA00004123"/>
    </source>
</evidence>
<dbReference type="Pfam" id="PF12047">
    <property type="entry name" value="DNMT1-RFD"/>
    <property type="match status" value="1"/>
</dbReference>
<dbReference type="Pfam" id="PF22908">
    <property type="entry name" value="PHD_NSD"/>
    <property type="match status" value="1"/>
</dbReference>
<keyword evidence="2" id="KW-0479">Metal-binding</keyword>
<keyword evidence="3" id="KW-0863">Zinc-finger</keyword>
<keyword evidence="4" id="KW-0862">Zinc</keyword>
<gene>
    <name evidence="8" type="ORF">SAY87_022127</name>
</gene>
<dbReference type="InterPro" id="IPR058939">
    <property type="entry name" value="Mtase_EDM2"/>
</dbReference>
<comment type="subcellular location">
    <subcellularLocation>
        <location evidence="1">Nucleus</location>
    </subcellularLocation>
</comment>
<dbReference type="InterPro" id="IPR022702">
    <property type="entry name" value="Cytosine_MeTrfase1_RFD"/>
</dbReference>
<feature type="compositionally biased region" description="Basic and acidic residues" evidence="6">
    <location>
        <begin position="566"/>
        <end position="589"/>
    </location>
</feature>
<evidence type="ECO:0000313" key="8">
    <source>
        <dbReference type="EMBL" id="KAK4753329.1"/>
    </source>
</evidence>
<evidence type="ECO:0000256" key="3">
    <source>
        <dbReference type="ARBA" id="ARBA00022771"/>
    </source>
</evidence>
<feature type="domain" description="Zinc finger PHD-type" evidence="7">
    <location>
        <begin position="355"/>
        <end position="421"/>
    </location>
</feature>
<dbReference type="AlphaFoldDB" id="A0AAN7JUN1"/>
<evidence type="ECO:0000256" key="6">
    <source>
        <dbReference type="SAM" id="MobiDB-lite"/>
    </source>
</evidence>
<dbReference type="InterPro" id="IPR055198">
    <property type="entry name" value="NSD_PHD"/>
</dbReference>
<evidence type="ECO:0000313" key="9">
    <source>
        <dbReference type="Proteomes" id="UP001345219"/>
    </source>
</evidence>
<sequence length="1220" mass="138358">MDSSEDEAEKLPELVSNYYFLDHEDEPISFSGLPLMWSEHEEVIPDGDALKDGLFLHGSADKGLRTIFKEVRAWKIELNNVSPEIYVLSKENTWLKLQKPRKCYEDTIRSVLITVNSLHYLKRNPEASAKSLWNYMANVFSMYEVRPAAKDLGNHMSLISEAVKRDDSIAKCKLIASFLGENSLLKKLSSEDDQIMPKPGFIAEDDKINAVEDSLDTEEEEEDVFDYVCSICDNGGKLLCCEGRCMRSFHPTIESGEDSVCESLGFTDAEVEAIQQFICRNCECKQHQCYACGNLGSSDKSSGAEVFACVSATCGRFYHPNCVAELLHPGDEDAAKELQKTIAEGKSFTCPIHKCCVCGKGENKRTPELQFAVCRRCPRSYHRKCLPREVTFEDSTDEDVITRAWEGLLPNRVLIYCLKHELDEQLRTPVRNHIKFPHLNEEKTAVCVNRKRQQPELSSRTGKKFVEKKCSASDEYVSRASTKRTDPKERLSSPADRNIKSKKSKVLSQQEISKKEKMENVCGQSSKNSKKVMLEGKSSSAKKKEDNVSLGQLSYPSYMEGSESELVQHEKEDRSLGSETASKKLDSLPKLDAESERRIHDIIKDAASSLSMKDVLGKHKNPSTHTRFLKSNVDKAITLGKLEGAVEALRTALQKIEEGVSIEDAQAVCDPDVLNQIFKWKDKLKVYLSPFIFGMRYTSFGRHFTKVDKLQEVVDKLHWYVQNGDMIVDFCCGANDFSCLIAKKLEETGKRCSYKNYDLFPAKNTFNFERRDWMSVNPKELPHGNRLIMGLNPPFGVNASLANKFIDKALEFKPKLLILIVPSETQRLDKKKSPYDLVWEDGHFLSGKSFYLPGCVNENDKQMDQWNLNPPVLYLWSRPAWTSKHRVVALKQGHLEEKNIETPFVDSSGIDRCKQGVVSSVSDNGISIQTDCAKEIKENPILSEGQKGSFSRRKEGPKNQETQYTNDSRKRQRDKIAEEVSQISRKETNIGPSVNAHPRRPSDISLDVDAGISNYRPLNKSVNPDLDLDFASGLDIIIDGIGRTYGLNNDDYYSRERLPNRLSPQSEYRGLTLESPRVHLRSHDYGPSSISEADERYWRDLDIKTQIRLYGRQEPDPPLRGSFPAFNHFPYPQSQPTTPSYRLMAPQLAEPSHQMNAWAIPRYPPCFNELNPPRVGNNSLPPPPNLMRMSRPGIYHPPPPQTGYRCNMQGLAPDPCFWFS</sequence>
<organism evidence="8 9">
    <name type="scientific">Trapa incisa</name>
    <dbReference type="NCBI Taxonomy" id="236973"/>
    <lineage>
        <taxon>Eukaryota</taxon>
        <taxon>Viridiplantae</taxon>
        <taxon>Streptophyta</taxon>
        <taxon>Embryophyta</taxon>
        <taxon>Tracheophyta</taxon>
        <taxon>Spermatophyta</taxon>
        <taxon>Magnoliopsida</taxon>
        <taxon>eudicotyledons</taxon>
        <taxon>Gunneridae</taxon>
        <taxon>Pentapetalae</taxon>
        <taxon>rosids</taxon>
        <taxon>malvids</taxon>
        <taxon>Myrtales</taxon>
        <taxon>Lythraceae</taxon>
        <taxon>Trapa</taxon>
    </lineage>
</organism>
<dbReference type="InterPro" id="IPR013083">
    <property type="entry name" value="Znf_RING/FYVE/PHD"/>
</dbReference>
<evidence type="ECO:0000256" key="4">
    <source>
        <dbReference type="ARBA" id="ARBA00022833"/>
    </source>
</evidence>
<dbReference type="CDD" id="cd15565">
    <property type="entry name" value="PHD2_NSD"/>
    <property type="match status" value="1"/>
</dbReference>
<evidence type="ECO:0000259" key="7">
    <source>
        <dbReference type="SMART" id="SM00249"/>
    </source>
</evidence>
<accession>A0AAN7JUN1</accession>
<protein>
    <recommendedName>
        <fullName evidence="7">Zinc finger PHD-type domain-containing protein</fullName>
    </recommendedName>
</protein>
<reference evidence="8 9" key="1">
    <citation type="journal article" date="2023" name="Hortic Res">
        <title>Pangenome of water caltrop reveals structural variations and asymmetric subgenome divergence after allopolyploidization.</title>
        <authorList>
            <person name="Zhang X."/>
            <person name="Chen Y."/>
            <person name="Wang L."/>
            <person name="Yuan Y."/>
            <person name="Fang M."/>
            <person name="Shi L."/>
            <person name="Lu R."/>
            <person name="Comes H.P."/>
            <person name="Ma Y."/>
            <person name="Chen Y."/>
            <person name="Huang G."/>
            <person name="Zhou Y."/>
            <person name="Zheng Z."/>
            <person name="Qiu Y."/>
        </authorList>
    </citation>
    <scope>NUCLEOTIDE SEQUENCE [LARGE SCALE GENOMIC DNA]</scope>
    <source>
        <tissue evidence="8">Roots</tissue>
    </source>
</reference>
<dbReference type="Pfam" id="PF26055">
    <property type="entry name" value="Mtase_EDM2"/>
    <property type="match status" value="1"/>
</dbReference>
<dbReference type="SMART" id="SM00249">
    <property type="entry name" value="PHD"/>
    <property type="match status" value="3"/>
</dbReference>
<keyword evidence="5" id="KW-0539">Nucleus</keyword>
<dbReference type="PANTHER" id="PTHR46235">
    <property type="entry name" value="PHD FINGER-CONTAINING PROTEIN DDB_G0268158"/>
    <property type="match status" value="1"/>
</dbReference>
<feature type="domain" description="Zinc finger PHD-type" evidence="7">
    <location>
        <begin position="228"/>
        <end position="283"/>
    </location>
</feature>
<evidence type="ECO:0000256" key="2">
    <source>
        <dbReference type="ARBA" id="ARBA00022723"/>
    </source>
</evidence>
<dbReference type="EMBL" id="JAXIOK010000016">
    <property type="protein sequence ID" value="KAK4753329.1"/>
    <property type="molecule type" value="Genomic_DNA"/>
</dbReference>
<name>A0AAN7JUN1_9MYRT</name>
<dbReference type="InterPro" id="IPR001965">
    <property type="entry name" value="Znf_PHD"/>
</dbReference>
<evidence type="ECO:0000256" key="5">
    <source>
        <dbReference type="ARBA" id="ARBA00023242"/>
    </source>
</evidence>
<dbReference type="PANTHER" id="PTHR46235:SF3">
    <property type="entry name" value="PHD FINGER-CONTAINING PROTEIN DDB_G0268158"/>
    <property type="match status" value="1"/>
</dbReference>
<keyword evidence="9" id="KW-1185">Reference proteome</keyword>
<feature type="region of interest" description="Disordered" evidence="6">
    <location>
        <begin position="476"/>
        <end position="589"/>
    </location>
</feature>
<feature type="region of interest" description="Disordered" evidence="6">
    <location>
        <begin position="939"/>
        <end position="1002"/>
    </location>
</feature>
<dbReference type="CDD" id="cd15566">
    <property type="entry name" value="PHD3_NSD"/>
    <property type="match status" value="1"/>
</dbReference>
<dbReference type="GO" id="GO:0008270">
    <property type="term" value="F:zinc ion binding"/>
    <property type="evidence" value="ECO:0007669"/>
    <property type="project" value="UniProtKB-KW"/>
</dbReference>
<dbReference type="Gene3D" id="3.30.40.10">
    <property type="entry name" value="Zinc/RING finger domain, C3HC4 (zinc finger)"/>
    <property type="match status" value="2"/>
</dbReference>
<feature type="domain" description="Zinc finger PHD-type" evidence="7">
    <location>
        <begin position="288"/>
        <end position="354"/>
    </location>
</feature>
<dbReference type="GO" id="GO:0005634">
    <property type="term" value="C:nucleus"/>
    <property type="evidence" value="ECO:0007669"/>
    <property type="project" value="UniProtKB-SubCell"/>
</dbReference>
<feature type="compositionally biased region" description="Basic and acidic residues" evidence="6">
    <location>
        <begin position="974"/>
        <end position="988"/>
    </location>
</feature>
<comment type="caution">
    <text evidence="8">The sequence shown here is derived from an EMBL/GenBank/DDBJ whole genome shotgun (WGS) entry which is preliminary data.</text>
</comment>